<keyword evidence="1" id="KW-0812">Transmembrane</keyword>
<name>A0A927CAZ9_9BACL</name>
<evidence type="ECO:0000313" key="4">
    <source>
        <dbReference type="Proteomes" id="UP000639396"/>
    </source>
</evidence>
<comment type="caution">
    <text evidence="3">The sequence shown here is derived from an EMBL/GenBank/DDBJ whole genome shotgun (WGS) entry which is preliminary data.</text>
</comment>
<feature type="transmembrane region" description="Helical" evidence="1">
    <location>
        <begin position="29"/>
        <end position="47"/>
    </location>
</feature>
<sequence length="695" mass="73990">MSEHRKETETRAIEEPLLKGTSHKISRRGLLASIGAAGVVLAAGGIGRTSALPVSAAVGTVTASVYGGGGDGSTGVEHGIWNVREQGAHGDDVHDDTAAIQSAIDQCASAGGGIVYLPPGVYKVTDTLVLHTSVTLEGAGVGAWDIPFPNRTKLPAASELRFTGTGAKTYSLTYATDLFPSGGVLTHTDTLPDHQDAVYSLTNFRLGDASPGQAATVRPFSVAVYVPKGSQFAAIRHLRIVPNFDGLNGYNNKTTFTLGDEWDVGLYLDNAQDIAVHNVQVVGYWRIAANLIGAGGLGTEYNNAGAERNRFYDCVFQGLTGVCVRGGDLYRSLAFGGTAGNYTLDIPWWSSSPLGAAGRIKFGSKTLDYTSTSVSGDRMTLYGLTIDPALLGKVGDEVRISPYSTGYAGSTYINCYIAGLEHASKRAASHNAIGLGVSKNIEMSGTSLRGFKFISCTIQGHEDVLLHLHEAFDIQFIGSYFESGARYDGKLGGGRMIAAPWRNTTQARGPYPSGQTNNVYFLATECSSVDKAPKFKRQSSVRYTDTGFFNPRYMFDSYETMPQTSETDFLLKAPLSARTKLQNGEGKDALAVTPGANVEIFGAINQVSGPMVLESKNGHELRVQGDVKLRLAATGDAVLSANVLPKQDGTASLGEAAQRWKQLHVTEGIVMMTPDGSKTYRLSINNDGTLRTELV</sequence>
<keyword evidence="1" id="KW-1133">Transmembrane helix</keyword>
<gene>
    <name evidence="3" type="ORF">IDH45_22305</name>
</gene>
<evidence type="ECO:0000259" key="2">
    <source>
        <dbReference type="Pfam" id="PF12708"/>
    </source>
</evidence>
<reference evidence="3" key="1">
    <citation type="submission" date="2020-09" db="EMBL/GenBank/DDBJ databases">
        <title>A novel bacterium of genus Paenibacillus, isolated from South China Sea.</title>
        <authorList>
            <person name="Huang H."/>
            <person name="Mo K."/>
            <person name="Hu Y."/>
        </authorList>
    </citation>
    <scope>NUCLEOTIDE SEQUENCE</scope>
    <source>
        <strain evidence="3">IB182363</strain>
    </source>
</reference>
<dbReference type="EMBL" id="JACXJA010000032">
    <property type="protein sequence ID" value="MBD2864718.1"/>
    <property type="molecule type" value="Genomic_DNA"/>
</dbReference>
<keyword evidence="1" id="KW-0472">Membrane</keyword>
<keyword evidence="4" id="KW-1185">Reference proteome</keyword>
<dbReference type="PROSITE" id="PS51318">
    <property type="entry name" value="TAT"/>
    <property type="match status" value="1"/>
</dbReference>
<protein>
    <recommendedName>
        <fullName evidence="2">Rhamnogalacturonase A/B/Epimerase-like pectate lyase domain-containing protein</fullName>
    </recommendedName>
</protein>
<feature type="domain" description="Rhamnogalacturonase A/B/Epimerase-like pectate lyase" evidence="2">
    <location>
        <begin position="81"/>
        <end position="142"/>
    </location>
</feature>
<dbReference type="InterPro" id="IPR006311">
    <property type="entry name" value="TAT_signal"/>
</dbReference>
<dbReference type="InterPro" id="IPR024535">
    <property type="entry name" value="RHGA/B-epi-like_pectate_lyase"/>
</dbReference>
<dbReference type="AlphaFoldDB" id="A0A927CAZ9"/>
<proteinExistence type="predicted"/>
<dbReference type="Gene3D" id="2.160.20.10">
    <property type="entry name" value="Single-stranded right-handed beta-helix, Pectin lyase-like"/>
    <property type="match status" value="1"/>
</dbReference>
<dbReference type="Pfam" id="PF12708">
    <property type="entry name" value="Pect-lyase_RHGA_epim"/>
    <property type="match status" value="1"/>
</dbReference>
<dbReference type="RefSeq" id="WP_190930345.1">
    <property type="nucleotide sequence ID" value="NZ_JACXJA010000032.1"/>
</dbReference>
<dbReference type="InterPro" id="IPR012334">
    <property type="entry name" value="Pectin_lyas_fold"/>
</dbReference>
<accession>A0A927CAZ9</accession>
<evidence type="ECO:0000256" key="1">
    <source>
        <dbReference type="SAM" id="Phobius"/>
    </source>
</evidence>
<organism evidence="3 4">
    <name type="scientific">Paenibacillus oceani</name>
    <dbReference type="NCBI Taxonomy" id="2772510"/>
    <lineage>
        <taxon>Bacteria</taxon>
        <taxon>Bacillati</taxon>
        <taxon>Bacillota</taxon>
        <taxon>Bacilli</taxon>
        <taxon>Bacillales</taxon>
        <taxon>Paenibacillaceae</taxon>
        <taxon>Paenibacillus</taxon>
    </lineage>
</organism>
<dbReference type="SUPFAM" id="SSF51126">
    <property type="entry name" value="Pectin lyase-like"/>
    <property type="match status" value="1"/>
</dbReference>
<dbReference type="InterPro" id="IPR011050">
    <property type="entry name" value="Pectin_lyase_fold/virulence"/>
</dbReference>
<dbReference type="Proteomes" id="UP000639396">
    <property type="component" value="Unassembled WGS sequence"/>
</dbReference>
<evidence type="ECO:0000313" key="3">
    <source>
        <dbReference type="EMBL" id="MBD2864718.1"/>
    </source>
</evidence>